<proteinExistence type="predicted"/>
<gene>
    <name evidence="1" type="ORF">Tco_0906962</name>
</gene>
<accession>A0ABQ5CKS2</accession>
<evidence type="ECO:0000313" key="1">
    <source>
        <dbReference type="EMBL" id="GJT26687.1"/>
    </source>
</evidence>
<protein>
    <submittedName>
        <fullName evidence="1">Uncharacterized protein</fullName>
    </submittedName>
</protein>
<evidence type="ECO:0000313" key="2">
    <source>
        <dbReference type="Proteomes" id="UP001151760"/>
    </source>
</evidence>
<dbReference type="EMBL" id="BQNB010014313">
    <property type="protein sequence ID" value="GJT26687.1"/>
    <property type="molecule type" value="Genomic_DNA"/>
</dbReference>
<keyword evidence="2" id="KW-1185">Reference proteome</keyword>
<organism evidence="1 2">
    <name type="scientific">Tanacetum coccineum</name>
    <dbReference type="NCBI Taxonomy" id="301880"/>
    <lineage>
        <taxon>Eukaryota</taxon>
        <taxon>Viridiplantae</taxon>
        <taxon>Streptophyta</taxon>
        <taxon>Embryophyta</taxon>
        <taxon>Tracheophyta</taxon>
        <taxon>Spermatophyta</taxon>
        <taxon>Magnoliopsida</taxon>
        <taxon>eudicotyledons</taxon>
        <taxon>Gunneridae</taxon>
        <taxon>Pentapetalae</taxon>
        <taxon>asterids</taxon>
        <taxon>campanulids</taxon>
        <taxon>Asterales</taxon>
        <taxon>Asteraceae</taxon>
        <taxon>Asteroideae</taxon>
        <taxon>Anthemideae</taxon>
        <taxon>Anthemidinae</taxon>
        <taxon>Tanacetum</taxon>
    </lineage>
</organism>
<sequence length="121" mass="13004">MADIIDHLRLEGLVVEIPEASQLQPSPEQLMVPIHRRDAEARRLSLTDAMIPLIEPLSAKSLIGEASTSGVPAMAMTTALSITFIQASTVPPVPSTEVPPSPKVVFEQEELDTTPEHTSAL</sequence>
<name>A0ABQ5CKS2_9ASTR</name>
<dbReference type="Proteomes" id="UP001151760">
    <property type="component" value="Unassembled WGS sequence"/>
</dbReference>
<reference evidence="1" key="1">
    <citation type="journal article" date="2022" name="Int. J. Mol. Sci.">
        <title>Draft Genome of Tanacetum Coccineum: Genomic Comparison of Closely Related Tanacetum-Family Plants.</title>
        <authorList>
            <person name="Yamashiro T."/>
            <person name="Shiraishi A."/>
            <person name="Nakayama K."/>
            <person name="Satake H."/>
        </authorList>
    </citation>
    <scope>NUCLEOTIDE SEQUENCE</scope>
</reference>
<reference evidence="1" key="2">
    <citation type="submission" date="2022-01" db="EMBL/GenBank/DDBJ databases">
        <authorList>
            <person name="Yamashiro T."/>
            <person name="Shiraishi A."/>
            <person name="Satake H."/>
            <person name="Nakayama K."/>
        </authorList>
    </citation>
    <scope>NUCLEOTIDE SEQUENCE</scope>
</reference>
<comment type="caution">
    <text evidence="1">The sequence shown here is derived from an EMBL/GenBank/DDBJ whole genome shotgun (WGS) entry which is preliminary data.</text>
</comment>